<sequence length="108" mass="11624">MQVLNVFLPTVVAAVCLNELEEDSDTTAFLTNGVVASEVEDAHDDKNDDDDDAGSGVGGGGSGGGEYDDDDDEDAVSFVDTEFTGNFYLQTGYADFIFRLIFVRFFSL</sequence>
<name>A0A183TLC3_SCHSO</name>
<protein>
    <submittedName>
        <fullName evidence="4">Secreted protein</fullName>
    </submittedName>
</protein>
<feature type="compositionally biased region" description="Acidic residues" evidence="1">
    <location>
        <begin position="40"/>
        <end position="53"/>
    </location>
</feature>
<evidence type="ECO:0000313" key="3">
    <source>
        <dbReference type="Proteomes" id="UP000275846"/>
    </source>
</evidence>
<dbReference type="Proteomes" id="UP000275846">
    <property type="component" value="Unassembled WGS sequence"/>
</dbReference>
<dbReference type="EMBL" id="UYSU01042239">
    <property type="protein sequence ID" value="VDM03657.1"/>
    <property type="molecule type" value="Genomic_DNA"/>
</dbReference>
<gene>
    <name evidence="2" type="ORF">SSLN_LOCUS17271</name>
</gene>
<evidence type="ECO:0000313" key="4">
    <source>
        <dbReference type="WBParaSite" id="SSLN_0001792601-mRNA-1"/>
    </source>
</evidence>
<evidence type="ECO:0000256" key="1">
    <source>
        <dbReference type="SAM" id="MobiDB-lite"/>
    </source>
</evidence>
<dbReference type="WBParaSite" id="SSLN_0001792601-mRNA-1">
    <property type="protein sequence ID" value="SSLN_0001792601-mRNA-1"/>
    <property type="gene ID" value="SSLN_0001792601"/>
</dbReference>
<feature type="compositionally biased region" description="Gly residues" evidence="1">
    <location>
        <begin position="55"/>
        <end position="65"/>
    </location>
</feature>
<feature type="region of interest" description="Disordered" evidence="1">
    <location>
        <begin position="40"/>
        <end position="73"/>
    </location>
</feature>
<proteinExistence type="predicted"/>
<dbReference type="AlphaFoldDB" id="A0A183TLC3"/>
<reference evidence="2 3" key="2">
    <citation type="submission" date="2018-11" db="EMBL/GenBank/DDBJ databases">
        <authorList>
            <consortium name="Pathogen Informatics"/>
        </authorList>
    </citation>
    <scope>NUCLEOTIDE SEQUENCE [LARGE SCALE GENOMIC DNA]</scope>
    <source>
        <strain evidence="2 3">NST_G2</strain>
    </source>
</reference>
<keyword evidence="3" id="KW-1185">Reference proteome</keyword>
<organism evidence="4">
    <name type="scientific">Schistocephalus solidus</name>
    <name type="common">Tapeworm</name>
    <dbReference type="NCBI Taxonomy" id="70667"/>
    <lineage>
        <taxon>Eukaryota</taxon>
        <taxon>Metazoa</taxon>
        <taxon>Spiralia</taxon>
        <taxon>Lophotrochozoa</taxon>
        <taxon>Platyhelminthes</taxon>
        <taxon>Cestoda</taxon>
        <taxon>Eucestoda</taxon>
        <taxon>Diphyllobothriidea</taxon>
        <taxon>Diphyllobothriidae</taxon>
        <taxon>Schistocephalus</taxon>
    </lineage>
</organism>
<reference evidence="4" key="1">
    <citation type="submission" date="2016-06" db="UniProtKB">
        <authorList>
            <consortium name="WormBaseParasite"/>
        </authorList>
    </citation>
    <scope>IDENTIFICATION</scope>
</reference>
<evidence type="ECO:0000313" key="2">
    <source>
        <dbReference type="EMBL" id="VDM03657.1"/>
    </source>
</evidence>
<accession>A0A183TLC3</accession>